<comment type="caution">
    <text evidence="1">The sequence shown here is derived from an EMBL/GenBank/DDBJ whole genome shotgun (WGS) entry which is preliminary data.</text>
</comment>
<dbReference type="Proteomes" id="UP001165960">
    <property type="component" value="Unassembled WGS sequence"/>
</dbReference>
<reference evidence="1" key="1">
    <citation type="submission" date="2022-04" db="EMBL/GenBank/DDBJ databases">
        <title>Genome of the entomopathogenic fungus Entomophthora muscae.</title>
        <authorList>
            <person name="Elya C."/>
            <person name="Lovett B.R."/>
            <person name="Lee E."/>
            <person name="Macias A.M."/>
            <person name="Hajek A.E."/>
            <person name="De Bivort B.L."/>
            <person name="Kasson M.T."/>
            <person name="De Fine Licht H.H."/>
            <person name="Stajich J.E."/>
        </authorList>
    </citation>
    <scope>NUCLEOTIDE SEQUENCE</scope>
    <source>
        <strain evidence="1">Berkeley</strain>
    </source>
</reference>
<organism evidence="1 2">
    <name type="scientific">Entomophthora muscae</name>
    <dbReference type="NCBI Taxonomy" id="34485"/>
    <lineage>
        <taxon>Eukaryota</taxon>
        <taxon>Fungi</taxon>
        <taxon>Fungi incertae sedis</taxon>
        <taxon>Zoopagomycota</taxon>
        <taxon>Entomophthoromycotina</taxon>
        <taxon>Entomophthoromycetes</taxon>
        <taxon>Entomophthorales</taxon>
        <taxon>Entomophthoraceae</taxon>
        <taxon>Entomophthora</taxon>
    </lineage>
</organism>
<evidence type="ECO:0000313" key="2">
    <source>
        <dbReference type="Proteomes" id="UP001165960"/>
    </source>
</evidence>
<gene>
    <name evidence="1" type="ORF">DSO57_1001136</name>
</gene>
<keyword evidence="2" id="KW-1185">Reference proteome</keyword>
<dbReference type="EMBL" id="QTSX02006392">
    <property type="protein sequence ID" value="KAJ9055700.1"/>
    <property type="molecule type" value="Genomic_DNA"/>
</dbReference>
<accession>A0ACC2S082</accession>
<protein>
    <submittedName>
        <fullName evidence="1">Uncharacterized protein</fullName>
    </submittedName>
</protein>
<proteinExistence type="predicted"/>
<evidence type="ECO:0000313" key="1">
    <source>
        <dbReference type="EMBL" id="KAJ9055700.1"/>
    </source>
</evidence>
<name>A0ACC2S082_9FUNG</name>
<sequence>MDIIITNFEKTLPLFQEALASCQFLAFDCEFSGLGVSTSTIKEEDQVGDFQIVQLGITTYHQNEKTFAYKAKTFNFYVFPAAINRFKQNKLFISQPSAIKFLSEQSFDFNKLFYYGIPYLSKRDEELLRDFRQEEATSTRENIEVDERGKAFLEQAIKDIEEWYNDPRDTGYMTIASQSAYCRRLLYQVIAEKYDKKIIASGSKYGVKINKYSEVAHAKDNAFRQKRLETEIEEMIGFRKVIDLMVDAQKPIVGHNLFMDLCHIMKQFLIDDLPETLGEFLTELQPRFPRIYDTKYLFDTAYDFKSPNTHDSSLSALKKLVSGPDFSMPEISFDFEYGKYSGRGQTSAYHEAGYDSYVTGIVFIKLISKTASLNKVKDLTWEHLSTLESVKLHVNKIHLSRGARHSLDLGARL</sequence>